<dbReference type="PANTHER" id="PTHR19282">
    <property type="entry name" value="TETRASPANIN"/>
    <property type="match status" value="1"/>
</dbReference>
<keyword evidence="3 5" id="KW-1133">Transmembrane helix</keyword>
<dbReference type="OrthoDB" id="9993879at2759"/>
<sequence>MDRHENGTQRDRLLAENNQDSDVKNKSSCCSLTPSWIKTFLIFFTLIIMAIALAFIGLGIYFSIIRNPLLPVLMGETVYINTYLFIGLGILLVLVCIFGFVAISKNSPPMLKLYAIVLAIALILHLCVATAALLYYHFGMQWNAEALSNIMKNEYHLQDNDVTRAVDELQKQYKCCGSRNYHDWQWSGFENNSKLVTRENSSKPSIVPNSCCIGFYPECGKLTHPSNIYYKYPVEVKY</sequence>
<organism evidence="8">
    <name type="scientific">Rodentolepis nana</name>
    <name type="common">Dwarf tapeworm</name>
    <name type="synonym">Hymenolepis nana</name>
    <dbReference type="NCBI Taxonomy" id="102285"/>
    <lineage>
        <taxon>Eukaryota</taxon>
        <taxon>Metazoa</taxon>
        <taxon>Spiralia</taxon>
        <taxon>Lophotrochozoa</taxon>
        <taxon>Platyhelminthes</taxon>
        <taxon>Cestoda</taxon>
        <taxon>Eucestoda</taxon>
        <taxon>Cyclophyllidea</taxon>
        <taxon>Hymenolepididae</taxon>
        <taxon>Rodentolepis</taxon>
    </lineage>
</organism>
<evidence type="ECO:0000256" key="1">
    <source>
        <dbReference type="ARBA" id="ARBA00004141"/>
    </source>
</evidence>
<accession>A0A0R3T036</accession>
<dbReference type="Gene3D" id="1.10.1450.10">
    <property type="entry name" value="Tetraspanin"/>
    <property type="match status" value="1"/>
</dbReference>
<evidence type="ECO:0000256" key="4">
    <source>
        <dbReference type="ARBA" id="ARBA00023136"/>
    </source>
</evidence>
<keyword evidence="7" id="KW-1185">Reference proteome</keyword>
<keyword evidence="4 5" id="KW-0472">Membrane</keyword>
<dbReference type="STRING" id="102285.A0A0R3T036"/>
<dbReference type="GO" id="GO:0005886">
    <property type="term" value="C:plasma membrane"/>
    <property type="evidence" value="ECO:0007669"/>
    <property type="project" value="TreeGrafter"/>
</dbReference>
<dbReference type="WBParaSite" id="HNAJ_0000014501-mRNA-1">
    <property type="protein sequence ID" value="HNAJ_0000014501-mRNA-1"/>
    <property type="gene ID" value="HNAJ_0000014501"/>
</dbReference>
<feature type="transmembrane region" description="Helical" evidence="5">
    <location>
        <begin position="82"/>
        <end position="101"/>
    </location>
</feature>
<evidence type="ECO:0000313" key="7">
    <source>
        <dbReference type="Proteomes" id="UP000278807"/>
    </source>
</evidence>
<comment type="subcellular location">
    <subcellularLocation>
        <location evidence="1">Membrane</location>
        <topology evidence="1">Multi-pass membrane protein</topology>
    </subcellularLocation>
</comment>
<dbReference type="AlphaFoldDB" id="A0A0R3T036"/>
<evidence type="ECO:0000313" key="6">
    <source>
        <dbReference type="EMBL" id="VDN96005.1"/>
    </source>
</evidence>
<reference evidence="6 7" key="2">
    <citation type="submission" date="2018-11" db="EMBL/GenBank/DDBJ databases">
        <authorList>
            <consortium name="Pathogen Informatics"/>
        </authorList>
    </citation>
    <scope>NUCLEOTIDE SEQUENCE [LARGE SCALE GENOMIC DNA]</scope>
</reference>
<dbReference type="Proteomes" id="UP000278807">
    <property type="component" value="Unassembled WGS sequence"/>
</dbReference>
<feature type="transmembrane region" description="Helical" evidence="5">
    <location>
        <begin position="40"/>
        <end position="62"/>
    </location>
</feature>
<gene>
    <name evidence="6" type="ORF">HNAJ_LOCUS146</name>
</gene>
<evidence type="ECO:0000256" key="5">
    <source>
        <dbReference type="SAM" id="Phobius"/>
    </source>
</evidence>
<dbReference type="SUPFAM" id="SSF48652">
    <property type="entry name" value="Tetraspanin"/>
    <property type="match status" value="1"/>
</dbReference>
<feature type="transmembrane region" description="Helical" evidence="5">
    <location>
        <begin position="113"/>
        <end position="138"/>
    </location>
</feature>
<dbReference type="Pfam" id="PF00335">
    <property type="entry name" value="Tetraspanin"/>
    <property type="match status" value="1"/>
</dbReference>
<evidence type="ECO:0000313" key="8">
    <source>
        <dbReference type="WBParaSite" id="HNAJ_0000014501-mRNA-1"/>
    </source>
</evidence>
<dbReference type="EMBL" id="UZAE01000031">
    <property type="protein sequence ID" value="VDN96005.1"/>
    <property type="molecule type" value="Genomic_DNA"/>
</dbReference>
<dbReference type="PANTHER" id="PTHR19282:SF544">
    <property type="entry name" value="TETRASPANIN"/>
    <property type="match status" value="1"/>
</dbReference>
<dbReference type="PRINTS" id="PR00259">
    <property type="entry name" value="TMFOUR"/>
</dbReference>
<evidence type="ECO:0000256" key="2">
    <source>
        <dbReference type="ARBA" id="ARBA00022692"/>
    </source>
</evidence>
<proteinExistence type="predicted"/>
<evidence type="ECO:0000256" key="3">
    <source>
        <dbReference type="ARBA" id="ARBA00022989"/>
    </source>
</evidence>
<name>A0A0R3T036_RODNA</name>
<dbReference type="InterPro" id="IPR018499">
    <property type="entry name" value="Tetraspanin/Peripherin"/>
</dbReference>
<reference evidence="8" key="1">
    <citation type="submission" date="2016-04" db="UniProtKB">
        <authorList>
            <consortium name="WormBaseParasite"/>
        </authorList>
    </citation>
    <scope>IDENTIFICATION</scope>
</reference>
<protein>
    <submittedName>
        <fullName evidence="8">Tetraspanin</fullName>
    </submittedName>
</protein>
<keyword evidence="2 5" id="KW-0812">Transmembrane</keyword>
<dbReference type="InterPro" id="IPR008952">
    <property type="entry name" value="Tetraspanin_EC2_sf"/>
</dbReference>